<evidence type="ECO:0000313" key="1">
    <source>
        <dbReference type="EMBL" id="KAF5339188.1"/>
    </source>
</evidence>
<dbReference type="AlphaFoldDB" id="A0A8H5CE99"/>
<name>A0A8H5CE99_9AGAR</name>
<accession>A0A8H5CE99</accession>
<dbReference type="Gene3D" id="3.80.10.10">
    <property type="entry name" value="Ribonuclease Inhibitor"/>
    <property type="match status" value="1"/>
</dbReference>
<protein>
    <submittedName>
        <fullName evidence="1">Uncharacterized protein</fullName>
    </submittedName>
</protein>
<reference evidence="1 2" key="1">
    <citation type="journal article" date="2020" name="ISME J.">
        <title>Uncovering the hidden diversity of litter-decomposition mechanisms in mushroom-forming fungi.</title>
        <authorList>
            <person name="Floudas D."/>
            <person name="Bentzer J."/>
            <person name="Ahren D."/>
            <person name="Johansson T."/>
            <person name="Persson P."/>
            <person name="Tunlid A."/>
        </authorList>
    </citation>
    <scope>NUCLEOTIDE SEQUENCE [LARGE SCALE GENOMIC DNA]</scope>
    <source>
        <strain evidence="1 2">CBS 175.51</strain>
    </source>
</reference>
<comment type="caution">
    <text evidence="1">The sequence shown here is derived from an EMBL/GenBank/DDBJ whole genome shotgun (WGS) entry which is preliminary data.</text>
</comment>
<dbReference type="EMBL" id="JAACJK010000009">
    <property type="protein sequence ID" value="KAF5339188.1"/>
    <property type="molecule type" value="Genomic_DNA"/>
</dbReference>
<keyword evidence="2" id="KW-1185">Reference proteome</keyword>
<sequence>MELTTIMFQYLKEMTLVRPPSWRQQFARLTLVNHAFFHASIGILWENMDSVKPFFEILLREGTSAVGNTESVTPLTYDVEKWDRFKVYSSRTKSLSLRRSTSLALDYHWALFLSTDRKWPDPLFPSLKRLYLSSDDPLSLLVAYTTAHQLEVITVEFDEHCKTVLESASAPAMLLSDRARNLKSLALKNPANTRTISRVCQVDTLRSLYLSITEGSREMISKINDLTRLETLEIVQTLVPSQPSPFPSLVDMPKHISRPTKLANLRTMTVEANASMQYLVASTLSPRSLKNLDLDILTDSSDKQMLVVPHVLTIYAKRNLALRTLSVFCPARGNVDSDAIAHLRGDLAFNQIEPLMSSLAALRQISDLAIRGVPFLAVDILFRFLTAIRSLPNLRNLSLDPKPMTNLEADELMVPTIQCLEDVSRHNQRLVHCLLPFDVSQPVPEIPKDYVSTNRLARLDPFFPVYTADLATFTTERKLAIARYLDRLFPHMKDISGCMTKEGPRWKLWSEVEKIMFSFQELRAEAIRDLAALPNAMAVDAV</sequence>
<dbReference type="SUPFAM" id="SSF52047">
    <property type="entry name" value="RNI-like"/>
    <property type="match status" value="1"/>
</dbReference>
<evidence type="ECO:0000313" key="2">
    <source>
        <dbReference type="Proteomes" id="UP000541558"/>
    </source>
</evidence>
<dbReference type="Proteomes" id="UP000541558">
    <property type="component" value="Unassembled WGS sequence"/>
</dbReference>
<organism evidence="1 2">
    <name type="scientific">Ephemerocybe angulata</name>
    <dbReference type="NCBI Taxonomy" id="980116"/>
    <lineage>
        <taxon>Eukaryota</taxon>
        <taxon>Fungi</taxon>
        <taxon>Dikarya</taxon>
        <taxon>Basidiomycota</taxon>
        <taxon>Agaricomycotina</taxon>
        <taxon>Agaricomycetes</taxon>
        <taxon>Agaricomycetidae</taxon>
        <taxon>Agaricales</taxon>
        <taxon>Agaricineae</taxon>
        <taxon>Psathyrellaceae</taxon>
        <taxon>Ephemerocybe</taxon>
    </lineage>
</organism>
<gene>
    <name evidence="1" type="ORF">D9611_011208</name>
</gene>
<dbReference type="OrthoDB" id="3255541at2759"/>
<proteinExistence type="predicted"/>
<dbReference type="InterPro" id="IPR032675">
    <property type="entry name" value="LRR_dom_sf"/>
</dbReference>